<dbReference type="SMART" id="SM00448">
    <property type="entry name" value="REC"/>
    <property type="match status" value="1"/>
</dbReference>
<dbReference type="Gene3D" id="3.40.50.2300">
    <property type="match status" value="1"/>
</dbReference>
<protein>
    <submittedName>
        <fullName evidence="5">Response regulator</fullName>
    </submittedName>
</protein>
<keyword evidence="1 3" id="KW-0597">Phosphoprotein</keyword>
<dbReference type="InterPro" id="IPR001789">
    <property type="entry name" value="Sig_transdc_resp-reg_receiver"/>
</dbReference>
<dbReference type="PANTHER" id="PTHR44591">
    <property type="entry name" value="STRESS RESPONSE REGULATOR PROTEIN 1"/>
    <property type="match status" value="1"/>
</dbReference>
<dbReference type="InterPro" id="IPR050595">
    <property type="entry name" value="Bact_response_regulator"/>
</dbReference>
<sequence length="118" mass="13112">MTTILIIDDSQLARNMVSGMVRGARPEWQIVTAKNADDALEKVAEVTPDVAIVDFNMPGMDGLNLSCELHSRFPDLDISILTANVQDSIRRKVTDKGFRFVEKPITPDKMRDLLASIP</sequence>
<feature type="domain" description="Response regulatory" evidence="4">
    <location>
        <begin position="3"/>
        <end position="118"/>
    </location>
</feature>
<evidence type="ECO:0000313" key="5">
    <source>
        <dbReference type="EMBL" id="QQP91456.1"/>
    </source>
</evidence>
<evidence type="ECO:0000313" key="6">
    <source>
        <dbReference type="Proteomes" id="UP000595197"/>
    </source>
</evidence>
<dbReference type="EMBL" id="CP067420">
    <property type="protein sequence ID" value="QQP91456.1"/>
    <property type="molecule type" value="Genomic_DNA"/>
</dbReference>
<proteinExistence type="predicted"/>
<evidence type="ECO:0000259" key="4">
    <source>
        <dbReference type="PROSITE" id="PS50110"/>
    </source>
</evidence>
<dbReference type="PANTHER" id="PTHR44591:SF14">
    <property type="entry name" value="PROTEIN PILG"/>
    <property type="match status" value="1"/>
</dbReference>
<keyword evidence="2" id="KW-0902">Two-component regulatory system</keyword>
<dbReference type="RefSeq" id="WP_201079399.1">
    <property type="nucleotide sequence ID" value="NZ_CP067420.1"/>
</dbReference>
<organism evidence="5 6">
    <name type="scientific">Skermanella cutis</name>
    <dbReference type="NCBI Taxonomy" id="2775420"/>
    <lineage>
        <taxon>Bacteria</taxon>
        <taxon>Pseudomonadati</taxon>
        <taxon>Pseudomonadota</taxon>
        <taxon>Alphaproteobacteria</taxon>
        <taxon>Rhodospirillales</taxon>
        <taxon>Azospirillaceae</taxon>
        <taxon>Skermanella</taxon>
    </lineage>
</organism>
<evidence type="ECO:0000256" key="2">
    <source>
        <dbReference type="ARBA" id="ARBA00023012"/>
    </source>
</evidence>
<accession>A0ABX7BEH8</accession>
<dbReference type="SUPFAM" id="SSF52172">
    <property type="entry name" value="CheY-like"/>
    <property type="match status" value="1"/>
</dbReference>
<keyword evidence="6" id="KW-1185">Reference proteome</keyword>
<dbReference type="InterPro" id="IPR011006">
    <property type="entry name" value="CheY-like_superfamily"/>
</dbReference>
<gene>
    <name evidence="5" type="ORF">IGS68_09735</name>
</gene>
<evidence type="ECO:0000256" key="3">
    <source>
        <dbReference type="PROSITE-ProRule" id="PRU00169"/>
    </source>
</evidence>
<dbReference type="Proteomes" id="UP000595197">
    <property type="component" value="Chromosome"/>
</dbReference>
<dbReference type="Pfam" id="PF00072">
    <property type="entry name" value="Response_reg"/>
    <property type="match status" value="1"/>
</dbReference>
<reference evidence="5" key="1">
    <citation type="submission" date="2021-02" db="EMBL/GenBank/DDBJ databases">
        <title>Skermanella TT6 skin isolate.</title>
        <authorList>
            <person name="Lee K."/>
            <person name="Ganzorig M."/>
        </authorList>
    </citation>
    <scope>NUCLEOTIDE SEQUENCE</scope>
    <source>
        <strain evidence="5">TT6</strain>
    </source>
</reference>
<name>A0ABX7BEH8_9PROT</name>
<feature type="modified residue" description="4-aspartylphosphate" evidence="3">
    <location>
        <position position="54"/>
    </location>
</feature>
<dbReference type="PROSITE" id="PS50110">
    <property type="entry name" value="RESPONSE_REGULATORY"/>
    <property type="match status" value="1"/>
</dbReference>
<evidence type="ECO:0000256" key="1">
    <source>
        <dbReference type="ARBA" id="ARBA00022553"/>
    </source>
</evidence>